<reference evidence="1 2" key="1">
    <citation type="journal article" date="2003" name="Cell">
        <title>Origins of highly mosaic mycobacteriophage genomes.</title>
        <authorList>
            <person name="Pedulla M.L."/>
            <person name="Ford M.E."/>
            <person name="Houtz J.M."/>
            <person name="Karthikeyan T."/>
            <person name="Wadsworth C."/>
            <person name="Lewis J.A."/>
            <person name="Jacobs-Sera D."/>
            <person name="Falbo J."/>
            <person name="Gross J."/>
            <person name="Pannunzio N.R."/>
            <person name="Brucker W."/>
            <person name="Kumar V."/>
            <person name="Kandasamy J."/>
            <person name="Keenan L."/>
            <person name="Bardarov S."/>
            <person name="Kriakov J."/>
            <person name="Lawrence J.G."/>
            <person name="Jacobs W.R. Jr."/>
            <person name="Hendrix R.W."/>
            <person name="Hatfull G.F."/>
        </authorList>
    </citation>
    <scope>NUCLEOTIDE SEQUENCE</scope>
</reference>
<keyword evidence="2" id="KW-1185">Reference proteome</keyword>
<evidence type="ECO:0000313" key="2">
    <source>
        <dbReference type="Proteomes" id="UP000000731"/>
    </source>
</evidence>
<accession>Q856E8</accession>
<proteinExistence type="predicted"/>
<evidence type="ECO:0000313" key="1">
    <source>
        <dbReference type="EMBL" id="AAN02078.1"/>
    </source>
</evidence>
<gene>
    <name evidence="1" type="primary">24</name>
    <name evidence="1" type="ORF">PBI_BARNYARD_24</name>
</gene>
<organism evidence="1 2">
    <name type="scientific">Mycobacterium phage Barnyard</name>
    <dbReference type="NCBI Taxonomy" id="205880"/>
    <lineage>
        <taxon>Viruses</taxon>
        <taxon>Duplodnaviria</taxon>
        <taxon>Heunggongvirae</taxon>
        <taxon>Uroviricota</taxon>
        <taxon>Caudoviricetes</taxon>
        <taxon>Barnyardvirus</taxon>
        <taxon>Barnyardvirus barnyard</taxon>
    </lineage>
</organism>
<name>Q856E8_9CAUD</name>
<sequence>MNAAELALHRKGTRDFINRDKTSLVLYPTNETWVAGTKVYNDVPPRPAQDFKVIWPGADQGGKVNTDEGTETSRYDFILVGNWDAVVEIGDHWTEGDDENRQTYVVEWVQPYNGYEVKAGGVSHGDSPSHG</sequence>
<protein>
    <recommendedName>
        <fullName evidence="3">Head-to-tail stopper</fullName>
    </recommendedName>
</protein>
<dbReference type="KEGG" id="vg:1260239"/>
<dbReference type="EMBL" id="AY129339">
    <property type="protein sequence ID" value="AAN02078.1"/>
    <property type="molecule type" value="Genomic_DNA"/>
</dbReference>
<dbReference type="Proteomes" id="UP000000731">
    <property type="component" value="Segment"/>
</dbReference>
<dbReference type="OrthoDB" id="25409at10239"/>
<evidence type="ECO:0008006" key="3">
    <source>
        <dbReference type="Google" id="ProtNLM"/>
    </source>
</evidence>
<dbReference type="RefSeq" id="NP_818562.1">
    <property type="nucleotide sequence ID" value="NC_004689.1"/>
</dbReference>